<accession>A0A9N8ZY90</accession>
<evidence type="ECO:0000256" key="1">
    <source>
        <dbReference type="SAM" id="SignalP"/>
    </source>
</evidence>
<proteinExistence type="predicted"/>
<name>A0A9N8ZY90_9GLOM</name>
<sequence>MIVKISLFLNVVIILLESSVVLSTPIKRAVAPFLFGPSANKLEKIMFADNNFAASNSHRFFGPSSIADSSKLAHVAALDDAFIKRDPGISHFLVPEAEKAEKIFFADNNFAASASDRIFGPSSVADSAKKAHVAALDDAFIKRDPSVMHPLQFLGPEAEKIEEIFFADNVFAASSSPGISPGIFGPTSIADSSKKAHVAALDDAFIKRDPSVIHPLQFLGPEAEKIEEILFADNVFAASSSPGIFGPTSIADSSKKAHVAALDRTFI</sequence>
<evidence type="ECO:0000313" key="2">
    <source>
        <dbReference type="EMBL" id="CAG8511214.1"/>
    </source>
</evidence>
<reference evidence="2" key="1">
    <citation type="submission" date="2021-06" db="EMBL/GenBank/DDBJ databases">
        <authorList>
            <person name="Kallberg Y."/>
            <person name="Tangrot J."/>
            <person name="Rosling A."/>
        </authorList>
    </citation>
    <scope>NUCLEOTIDE SEQUENCE</scope>
    <source>
        <strain evidence="2">FL130A</strain>
    </source>
</reference>
<feature type="signal peptide" evidence="1">
    <location>
        <begin position="1"/>
        <end position="23"/>
    </location>
</feature>
<organism evidence="2 3">
    <name type="scientific">Ambispora leptoticha</name>
    <dbReference type="NCBI Taxonomy" id="144679"/>
    <lineage>
        <taxon>Eukaryota</taxon>
        <taxon>Fungi</taxon>
        <taxon>Fungi incertae sedis</taxon>
        <taxon>Mucoromycota</taxon>
        <taxon>Glomeromycotina</taxon>
        <taxon>Glomeromycetes</taxon>
        <taxon>Archaeosporales</taxon>
        <taxon>Ambisporaceae</taxon>
        <taxon>Ambispora</taxon>
    </lineage>
</organism>
<evidence type="ECO:0000313" key="3">
    <source>
        <dbReference type="Proteomes" id="UP000789508"/>
    </source>
</evidence>
<dbReference type="OrthoDB" id="10430545at2759"/>
<feature type="chain" id="PRO_5040303086" evidence="1">
    <location>
        <begin position="24"/>
        <end position="267"/>
    </location>
</feature>
<comment type="caution">
    <text evidence="2">The sequence shown here is derived from an EMBL/GenBank/DDBJ whole genome shotgun (WGS) entry which is preliminary data.</text>
</comment>
<dbReference type="EMBL" id="CAJVPS010000836">
    <property type="protein sequence ID" value="CAG8511214.1"/>
    <property type="molecule type" value="Genomic_DNA"/>
</dbReference>
<keyword evidence="1" id="KW-0732">Signal</keyword>
<gene>
    <name evidence="2" type="ORF">ALEPTO_LOCUS3985</name>
</gene>
<dbReference type="Proteomes" id="UP000789508">
    <property type="component" value="Unassembled WGS sequence"/>
</dbReference>
<protein>
    <submittedName>
        <fullName evidence="2">6990_t:CDS:1</fullName>
    </submittedName>
</protein>
<keyword evidence="3" id="KW-1185">Reference proteome</keyword>
<dbReference type="AlphaFoldDB" id="A0A9N8ZY90"/>